<reference evidence="1" key="1">
    <citation type="submission" date="2021-02" db="EMBL/GenBank/DDBJ databases">
        <authorList>
            <person name="Nowell W R."/>
        </authorList>
    </citation>
    <scope>NUCLEOTIDE SEQUENCE</scope>
</reference>
<dbReference type="AlphaFoldDB" id="A0A8S3FAW7"/>
<dbReference type="Proteomes" id="UP000681967">
    <property type="component" value="Unassembled WGS sequence"/>
</dbReference>
<name>A0A8S3FAW7_9BILA</name>
<evidence type="ECO:0000313" key="2">
    <source>
        <dbReference type="Proteomes" id="UP000681967"/>
    </source>
</evidence>
<comment type="caution">
    <text evidence="1">The sequence shown here is derived from an EMBL/GenBank/DDBJ whole genome shotgun (WGS) entry which is preliminary data.</text>
</comment>
<protein>
    <submittedName>
        <fullName evidence="1">Uncharacterized protein</fullName>
    </submittedName>
</protein>
<feature type="non-terminal residue" evidence="1">
    <location>
        <position position="1"/>
    </location>
</feature>
<dbReference type="EMBL" id="CAJOBH010241638">
    <property type="protein sequence ID" value="CAF5111391.1"/>
    <property type="molecule type" value="Genomic_DNA"/>
</dbReference>
<proteinExistence type="predicted"/>
<sequence>MFIFSTHIFILAYLTPKNVDPRRRFANGSSERPDLVEITRPTTFGRPVGLLEMKDGSLLFSEDGNGRIYRIEYGKSTVS</sequence>
<gene>
    <name evidence="1" type="ORF">BYL167_LOCUS65742</name>
</gene>
<accession>A0A8S3FAW7</accession>
<evidence type="ECO:0000313" key="1">
    <source>
        <dbReference type="EMBL" id="CAF5111391.1"/>
    </source>
</evidence>
<organism evidence="1 2">
    <name type="scientific">Rotaria magnacalcarata</name>
    <dbReference type="NCBI Taxonomy" id="392030"/>
    <lineage>
        <taxon>Eukaryota</taxon>
        <taxon>Metazoa</taxon>
        <taxon>Spiralia</taxon>
        <taxon>Gnathifera</taxon>
        <taxon>Rotifera</taxon>
        <taxon>Eurotatoria</taxon>
        <taxon>Bdelloidea</taxon>
        <taxon>Philodinida</taxon>
        <taxon>Philodinidae</taxon>
        <taxon>Rotaria</taxon>
    </lineage>
</organism>